<organism evidence="2">
    <name type="scientific">Arundo donax</name>
    <name type="common">Giant reed</name>
    <name type="synonym">Donax arundinaceus</name>
    <dbReference type="NCBI Taxonomy" id="35708"/>
    <lineage>
        <taxon>Eukaryota</taxon>
        <taxon>Viridiplantae</taxon>
        <taxon>Streptophyta</taxon>
        <taxon>Embryophyta</taxon>
        <taxon>Tracheophyta</taxon>
        <taxon>Spermatophyta</taxon>
        <taxon>Magnoliopsida</taxon>
        <taxon>Liliopsida</taxon>
        <taxon>Poales</taxon>
        <taxon>Poaceae</taxon>
        <taxon>PACMAD clade</taxon>
        <taxon>Arundinoideae</taxon>
        <taxon>Arundineae</taxon>
        <taxon>Arundo</taxon>
    </lineage>
</organism>
<accession>A0A0A9H0P1</accession>
<feature type="chain" id="PRO_5002046439" description="Secreted protein" evidence="1">
    <location>
        <begin position="21"/>
        <end position="93"/>
    </location>
</feature>
<dbReference type="EMBL" id="GBRH01167559">
    <property type="protein sequence ID" value="JAE30337.1"/>
    <property type="molecule type" value="Transcribed_RNA"/>
</dbReference>
<proteinExistence type="predicted"/>
<evidence type="ECO:0008006" key="3">
    <source>
        <dbReference type="Google" id="ProtNLM"/>
    </source>
</evidence>
<dbReference type="AlphaFoldDB" id="A0A0A9H0P1"/>
<keyword evidence="1" id="KW-0732">Signal</keyword>
<evidence type="ECO:0000313" key="2">
    <source>
        <dbReference type="EMBL" id="JAE30337.1"/>
    </source>
</evidence>
<sequence>MNWSITTFALASFFSLPTLSHLKSFHKLDGTMCLNNTASSTSFVARPNTGMGDDTDKQSRSAANTVEYEISRESLMKTPSSSISNPCLAMWSR</sequence>
<reference evidence="2" key="1">
    <citation type="submission" date="2014-09" db="EMBL/GenBank/DDBJ databases">
        <authorList>
            <person name="Magalhaes I.L.F."/>
            <person name="Oliveira U."/>
            <person name="Santos F.R."/>
            <person name="Vidigal T.H.D.A."/>
            <person name="Brescovit A.D."/>
            <person name="Santos A.J."/>
        </authorList>
    </citation>
    <scope>NUCLEOTIDE SEQUENCE</scope>
    <source>
        <tissue evidence="2">Shoot tissue taken approximately 20 cm above the soil surface</tissue>
    </source>
</reference>
<reference evidence="2" key="2">
    <citation type="journal article" date="2015" name="Data Brief">
        <title>Shoot transcriptome of the giant reed, Arundo donax.</title>
        <authorList>
            <person name="Barrero R.A."/>
            <person name="Guerrero F.D."/>
            <person name="Moolhuijzen P."/>
            <person name="Goolsby J.A."/>
            <person name="Tidwell J."/>
            <person name="Bellgard S.E."/>
            <person name="Bellgard M.I."/>
        </authorList>
    </citation>
    <scope>NUCLEOTIDE SEQUENCE</scope>
    <source>
        <tissue evidence="2">Shoot tissue taken approximately 20 cm above the soil surface</tissue>
    </source>
</reference>
<protein>
    <recommendedName>
        <fullName evidence="3">Secreted protein</fullName>
    </recommendedName>
</protein>
<name>A0A0A9H0P1_ARUDO</name>
<evidence type="ECO:0000256" key="1">
    <source>
        <dbReference type="SAM" id="SignalP"/>
    </source>
</evidence>
<feature type="signal peptide" evidence="1">
    <location>
        <begin position="1"/>
        <end position="20"/>
    </location>
</feature>